<dbReference type="GO" id="GO:0008483">
    <property type="term" value="F:transaminase activity"/>
    <property type="evidence" value="ECO:0007669"/>
    <property type="project" value="UniProtKB-KW"/>
</dbReference>
<gene>
    <name evidence="2" type="ORF">LZC95_23220</name>
</gene>
<dbReference type="InterPro" id="IPR046748">
    <property type="entry name" value="HipA_2"/>
</dbReference>
<protein>
    <submittedName>
        <fullName evidence="2">Aminotransferase class I and II</fullName>
    </submittedName>
</protein>
<dbReference type="Proteomes" id="UP001379533">
    <property type="component" value="Chromosome"/>
</dbReference>
<evidence type="ECO:0000313" key="2">
    <source>
        <dbReference type="EMBL" id="WXA99713.1"/>
    </source>
</evidence>
<feature type="domain" description="HipA-like kinase" evidence="1">
    <location>
        <begin position="13"/>
        <end position="219"/>
    </location>
</feature>
<keyword evidence="2" id="KW-0032">Aminotransferase</keyword>
<evidence type="ECO:0000313" key="3">
    <source>
        <dbReference type="Proteomes" id="UP001379533"/>
    </source>
</evidence>
<reference evidence="2 3" key="1">
    <citation type="submission" date="2021-12" db="EMBL/GenBank/DDBJ databases">
        <title>Discovery of the Pendulisporaceae a myxobacterial family with distinct sporulation behavior and unique specialized metabolism.</title>
        <authorList>
            <person name="Garcia R."/>
            <person name="Popoff A."/>
            <person name="Bader C.D."/>
            <person name="Loehr J."/>
            <person name="Walesch S."/>
            <person name="Walt C."/>
            <person name="Boldt J."/>
            <person name="Bunk B."/>
            <person name="Haeckl F.J.F.P.J."/>
            <person name="Gunesch A.P."/>
            <person name="Birkelbach J."/>
            <person name="Nuebel U."/>
            <person name="Pietschmann T."/>
            <person name="Bach T."/>
            <person name="Mueller R."/>
        </authorList>
    </citation>
    <scope>NUCLEOTIDE SEQUENCE [LARGE SCALE GENOMIC DNA]</scope>
    <source>
        <strain evidence="2 3">MSr12523</strain>
    </source>
</reference>
<dbReference type="RefSeq" id="WP_394850355.1">
    <property type="nucleotide sequence ID" value="NZ_CP089982.1"/>
</dbReference>
<sequence>MRTVNVIRYVLPFREGGSVPALVEADDLGLYVVKLRGAAQGTKPLIAELVAGELARLAGLRVPEIVLAELDGALAASEPHREICEQLEASAGLNLALDYLPGSITFDPVVAPRPDPVTASRTVLLDAFVANVDRTPRNPNLLVWHTQLWLIDHGASLYFHHGWSPADPLDGVSDPFAEVRQHILLPWAKALDAAAAHLAAVFTDEALARIVEDIPAGWLGPEHGFSDEASHRAAYLGWLHARRANLPLLLEEATRALRV</sequence>
<accession>A0ABZ2KQY4</accession>
<organism evidence="2 3">
    <name type="scientific">Pendulispora brunnea</name>
    <dbReference type="NCBI Taxonomy" id="2905690"/>
    <lineage>
        <taxon>Bacteria</taxon>
        <taxon>Pseudomonadati</taxon>
        <taxon>Myxococcota</taxon>
        <taxon>Myxococcia</taxon>
        <taxon>Myxococcales</taxon>
        <taxon>Sorangiineae</taxon>
        <taxon>Pendulisporaceae</taxon>
        <taxon>Pendulispora</taxon>
    </lineage>
</organism>
<keyword evidence="3" id="KW-1185">Reference proteome</keyword>
<dbReference type="EMBL" id="CP089982">
    <property type="protein sequence ID" value="WXA99713.1"/>
    <property type="molecule type" value="Genomic_DNA"/>
</dbReference>
<dbReference type="Pfam" id="PF20613">
    <property type="entry name" value="HipA_2"/>
    <property type="match status" value="1"/>
</dbReference>
<proteinExistence type="predicted"/>
<name>A0ABZ2KQY4_9BACT</name>
<evidence type="ECO:0000259" key="1">
    <source>
        <dbReference type="Pfam" id="PF20613"/>
    </source>
</evidence>
<keyword evidence="2" id="KW-0808">Transferase</keyword>